<dbReference type="AlphaFoldDB" id="A0A1E8QBP8"/>
<organism evidence="2 3">
    <name type="scientific">Mycolicibacterium grossiae</name>
    <dbReference type="NCBI Taxonomy" id="1552759"/>
    <lineage>
        <taxon>Bacteria</taxon>
        <taxon>Bacillati</taxon>
        <taxon>Actinomycetota</taxon>
        <taxon>Actinomycetes</taxon>
        <taxon>Mycobacteriales</taxon>
        <taxon>Mycobacteriaceae</taxon>
        <taxon>Mycolicibacterium</taxon>
    </lineage>
</organism>
<dbReference type="Proteomes" id="UP000178953">
    <property type="component" value="Unassembled WGS sequence"/>
</dbReference>
<dbReference type="RefSeq" id="WP_070351601.1">
    <property type="nucleotide sequence ID" value="NZ_CP043474.1"/>
</dbReference>
<proteinExistence type="predicted"/>
<accession>A0A1E8QBP8</accession>
<sequence>MVDTEFESPTLDPVEVRFAADLANLHCVRSIVAALASLVPLTDEATADLQLVVSEVCTALINAAHAPDATITLTVTDAPDHLDVTVTTTGDTSAEVLAAGDFAWHVLTALTESIAPLGRPSVDGLPGLLGYELALAKR</sequence>
<evidence type="ECO:0000259" key="1">
    <source>
        <dbReference type="Pfam" id="PF13581"/>
    </source>
</evidence>
<reference evidence="2 3" key="1">
    <citation type="submission" date="2016-09" db="EMBL/GenBank/DDBJ databases">
        <title>genome sequence of Mycobacterium sp. 739 SCH.</title>
        <authorList>
            <person name="Greninger A.L."/>
            <person name="Qin X."/>
            <person name="Jerome K."/>
            <person name="Vora S."/>
            <person name="Quinn K."/>
        </authorList>
    </citation>
    <scope>NUCLEOTIDE SEQUENCE [LARGE SCALE GENOMIC DNA]</scope>
    <source>
        <strain evidence="2 3">SCH</strain>
    </source>
</reference>
<evidence type="ECO:0000313" key="2">
    <source>
        <dbReference type="EMBL" id="OFJ55369.1"/>
    </source>
</evidence>
<dbReference type="InterPro" id="IPR036890">
    <property type="entry name" value="HATPase_C_sf"/>
</dbReference>
<evidence type="ECO:0000313" key="3">
    <source>
        <dbReference type="Proteomes" id="UP000178953"/>
    </source>
</evidence>
<name>A0A1E8QBP8_9MYCO</name>
<protein>
    <recommendedName>
        <fullName evidence="1">Histidine kinase/HSP90-like ATPase domain-containing protein</fullName>
    </recommendedName>
</protein>
<dbReference type="InterPro" id="IPR003594">
    <property type="entry name" value="HATPase_dom"/>
</dbReference>
<gene>
    <name evidence="2" type="ORF">BEL07_02430</name>
</gene>
<dbReference type="EMBL" id="MCHX01000004">
    <property type="protein sequence ID" value="OFJ55369.1"/>
    <property type="molecule type" value="Genomic_DNA"/>
</dbReference>
<keyword evidence="3" id="KW-1185">Reference proteome</keyword>
<feature type="domain" description="Histidine kinase/HSP90-like ATPase" evidence="1">
    <location>
        <begin position="18"/>
        <end position="95"/>
    </location>
</feature>
<dbReference type="Pfam" id="PF13581">
    <property type="entry name" value="HATPase_c_2"/>
    <property type="match status" value="1"/>
</dbReference>
<dbReference type="Gene3D" id="3.30.565.10">
    <property type="entry name" value="Histidine kinase-like ATPase, C-terminal domain"/>
    <property type="match status" value="1"/>
</dbReference>
<comment type="caution">
    <text evidence="2">The sequence shown here is derived from an EMBL/GenBank/DDBJ whole genome shotgun (WGS) entry which is preliminary data.</text>
</comment>